<name>A0AAD9PV02_ACRCE</name>
<dbReference type="InterPro" id="IPR036397">
    <property type="entry name" value="RNaseH_sf"/>
</dbReference>
<reference evidence="2" key="1">
    <citation type="journal article" date="2023" name="G3 (Bethesda)">
        <title>Whole genome assembly and annotation of the endangered Caribbean coral Acropora cervicornis.</title>
        <authorList>
            <person name="Selwyn J.D."/>
            <person name="Vollmer S.V."/>
        </authorList>
    </citation>
    <scope>NUCLEOTIDE SEQUENCE</scope>
    <source>
        <strain evidence="2">K2</strain>
    </source>
</reference>
<protein>
    <recommendedName>
        <fullName evidence="1">Integrase catalytic domain-containing protein</fullName>
    </recommendedName>
</protein>
<dbReference type="AlphaFoldDB" id="A0AAD9PV02"/>
<comment type="caution">
    <text evidence="2">The sequence shown here is derived from an EMBL/GenBank/DDBJ whole genome shotgun (WGS) entry which is preliminary data.</text>
</comment>
<feature type="domain" description="Integrase catalytic" evidence="1">
    <location>
        <begin position="1"/>
        <end position="98"/>
    </location>
</feature>
<dbReference type="GO" id="GO:0015074">
    <property type="term" value="P:DNA integration"/>
    <property type="evidence" value="ECO:0007669"/>
    <property type="project" value="InterPro"/>
</dbReference>
<organism evidence="2 3">
    <name type="scientific">Acropora cervicornis</name>
    <name type="common">Staghorn coral</name>
    <dbReference type="NCBI Taxonomy" id="6130"/>
    <lineage>
        <taxon>Eukaryota</taxon>
        <taxon>Metazoa</taxon>
        <taxon>Cnidaria</taxon>
        <taxon>Anthozoa</taxon>
        <taxon>Hexacorallia</taxon>
        <taxon>Scleractinia</taxon>
        <taxon>Astrocoeniina</taxon>
        <taxon>Acroporidae</taxon>
        <taxon>Acropora</taxon>
    </lineage>
</organism>
<accession>A0AAD9PV02</accession>
<keyword evidence="3" id="KW-1185">Reference proteome</keyword>
<reference evidence="2" key="2">
    <citation type="journal article" date="2023" name="Science">
        <title>Genomic signatures of disease resistance in endangered staghorn corals.</title>
        <authorList>
            <person name="Vollmer S.V."/>
            <person name="Selwyn J.D."/>
            <person name="Despard B.A."/>
            <person name="Roesel C.L."/>
        </authorList>
    </citation>
    <scope>NUCLEOTIDE SEQUENCE</scope>
    <source>
        <strain evidence="2">K2</strain>
    </source>
</reference>
<dbReference type="PANTHER" id="PTHR37984">
    <property type="entry name" value="PROTEIN CBG26694"/>
    <property type="match status" value="1"/>
</dbReference>
<proteinExistence type="predicted"/>
<dbReference type="InterPro" id="IPR012337">
    <property type="entry name" value="RNaseH-like_sf"/>
</dbReference>
<sequence length="114" mass="13067">MFGITEECKSDDGQPFQSRELAEYAKTQGFRHRKITPSQPEANGKAEIFLKTLPKSIITTTVEGSRWRMSLLDFLRVYRSTPHTVTGRSPYPQLFGGREMRGKIPQFNLSIEED</sequence>
<dbReference type="EMBL" id="JARQWQ010000126">
    <property type="protein sequence ID" value="KAK2549444.1"/>
    <property type="molecule type" value="Genomic_DNA"/>
</dbReference>
<dbReference type="Gene3D" id="3.30.420.10">
    <property type="entry name" value="Ribonuclease H-like superfamily/Ribonuclease H"/>
    <property type="match status" value="1"/>
</dbReference>
<dbReference type="PROSITE" id="PS50994">
    <property type="entry name" value="INTEGRASE"/>
    <property type="match status" value="1"/>
</dbReference>
<gene>
    <name evidence="2" type="ORF">P5673_030119</name>
</gene>
<dbReference type="SUPFAM" id="SSF53098">
    <property type="entry name" value="Ribonuclease H-like"/>
    <property type="match status" value="1"/>
</dbReference>
<dbReference type="InterPro" id="IPR001584">
    <property type="entry name" value="Integrase_cat-core"/>
</dbReference>
<evidence type="ECO:0000313" key="3">
    <source>
        <dbReference type="Proteomes" id="UP001249851"/>
    </source>
</evidence>
<evidence type="ECO:0000259" key="1">
    <source>
        <dbReference type="PROSITE" id="PS50994"/>
    </source>
</evidence>
<evidence type="ECO:0000313" key="2">
    <source>
        <dbReference type="EMBL" id="KAK2549444.1"/>
    </source>
</evidence>
<dbReference type="Proteomes" id="UP001249851">
    <property type="component" value="Unassembled WGS sequence"/>
</dbReference>
<dbReference type="InterPro" id="IPR050951">
    <property type="entry name" value="Retrovirus_Pol_polyprotein"/>
</dbReference>
<dbReference type="GO" id="GO:0003676">
    <property type="term" value="F:nucleic acid binding"/>
    <property type="evidence" value="ECO:0007669"/>
    <property type="project" value="InterPro"/>
</dbReference>
<dbReference type="PANTHER" id="PTHR37984:SF5">
    <property type="entry name" value="PROTEIN NYNRIN-LIKE"/>
    <property type="match status" value="1"/>
</dbReference>